<feature type="domain" description="Phosphatidic acid phosphatase type 2/haloperoxidase" evidence="3">
    <location>
        <begin position="171"/>
        <end position="282"/>
    </location>
</feature>
<keyword evidence="5" id="KW-1185">Reference proteome</keyword>
<feature type="compositionally biased region" description="Pro residues" evidence="1">
    <location>
        <begin position="64"/>
        <end position="74"/>
    </location>
</feature>
<reference evidence="4" key="1">
    <citation type="submission" date="2024-05" db="EMBL/GenBank/DDBJ databases">
        <title>Whole genome shotgun sequence of Streptomyces hygroscopicus NBRC 113678.</title>
        <authorList>
            <person name="Komaki H."/>
            <person name="Tamura T."/>
        </authorList>
    </citation>
    <scope>NUCLEOTIDE SEQUENCE</scope>
    <source>
        <strain evidence="4">N11-34</strain>
    </source>
</reference>
<organism evidence="4 5">
    <name type="scientific">Streptomyces hygroscopicus</name>
    <dbReference type="NCBI Taxonomy" id="1912"/>
    <lineage>
        <taxon>Bacteria</taxon>
        <taxon>Bacillati</taxon>
        <taxon>Actinomycetota</taxon>
        <taxon>Actinomycetes</taxon>
        <taxon>Kitasatosporales</taxon>
        <taxon>Streptomycetaceae</taxon>
        <taxon>Streptomyces</taxon>
        <taxon>Streptomyces violaceusniger group</taxon>
    </lineage>
</organism>
<feature type="transmembrane region" description="Helical" evidence="2">
    <location>
        <begin position="136"/>
        <end position="157"/>
    </location>
</feature>
<dbReference type="SMART" id="SM00014">
    <property type="entry name" value="acidPPc"/>
    <property type="match status" value="1"/>
</dbReference>
<feature type="transmembrane region" description="Helical" evidence="2">
    <location>
        <begin position="88"/>
        <end position="108"/>
    </location>
</feature>
<keyword evidence="2" id="KW-0812">Transmembrane</keyword>
<dbReference type="SUPFAM" id="SSF48317">
    <property type="entry name" value="Acid phosphatase/Vanadium-dependent haloperoxidase"/>
    <property type="match status" value="1"/>
</dbReference>
<keyword evidence="2" id="KW-0472">Membrane</keyword>
<feature type="compositionally biased region" description="Basic and acidic residues" evidence="1">
    <location>
        <begin position="332"/>
        <end position="347"/>
    </location>
</feature>
<feature type="region of interest" description="Disordered" evidence="1">
    <location>
        <begin position="1"/>
        <end position="81"/>
    </location>
</feature>
<sequence length="357" mass="37238">MRETPRSQGTASDAEPVLPQPRPGCALAHTTGASGSGSPHRSDGRPPQTPRGARHTGRHGGPGTTPPVPGPPTVHSPSAPWASSVTPLTALALIASLALLALCTWQIAAHGPLRTYDERLGRTIAGSPLPSPVAEFLADLGNTAVAVPALALAAGWAAWRARRAGTPRWWLPPLAAAVAMAAVPALIVPFKALVGRPGPPGPLAGETGFFPSGHAATAAVAYGAAALLLRPHLRRRLRRPLLAAVAVLNLAVAVGLVRRGYHWPLDAVASWCLSGPLLWTALRLSRLSRPSPAAADGDRTAEPTEPTEAPRRRGRRGRRDDATPGDGTPGGRDGRTTRRRERDDDSNRTTAALNNDD</sequence>
<feature type="compositionally biased region" description="Polar residues" evidence="1">
    <location>
        <begin position="1"/>
        <end position="11"/>
    </location>
</feature>
<evidence type="ECO:0000256" key="1">
    <source>
        <dbReference type="SAM" id="MobiDB-lite"/>
    </source>
</evidence>
<name>A0ABQ3U809_STRHY</name>
<dbReference type="InterPro" id="IPR036938">
    <property type="entry name" value="PAP2/HPO_sf"/>
</dbReference>
<evidence type="ECO:0000256" key="2">
    <source>
        <dbReference type="SAM" id="Phobius"/>
    </source>
</evidence>
<proteinExistence type="predicted"/>
<feature type="transmembrane region" description="Helical" evidence="2">
    <location>
        <begin position="241"/>
        <end position="257"/>
    </location>
</feature>
<dbReference type="EMBL" id="BNEK01000005">
    <property type="protein sequence ID" value="GHJ31740.1"/>
    <property type="molecule type" value="Genomic_DNA"/>
</dbReference>
<dbReference type="Gene3D" id="1.20.144.10">
    <property type="entry name" value="Phosphatidic acid phosphatase type 2/haloperoxidase"/>
    <property type="match status" value="1"/>
</dbReference>
<dbReference type="InterPro" id="IPR000326">
    <property type="entry name" value="PAP2/HPO"/>
</dbReference>
<accession>A0ABQ3U809</accession>
<protein>
    <recommendedName>
        <fullName evidence="3">Phosphatidic acid phosphatase type 2/haloperoxidase domain-containing protein</fullName>
    </recommendedName>
</protein>
<evidence type="ECO:0000259" key="3">
    <source>
        <dbReference type="SMART" id="SM00014"/>
    </source>
</evidence>
<feature type="region of interest" description="Disordered" evidence="1">
    <location>
        <begin position="290"/>
        <end position="357"/>
    </location>
</feature>
<dbReference type="Proteomes" id="UP001054854">
    <property type="component" value="Unassembled WGS sequence"/>
</dbReference>
<feature type="transmembrane region" description="Helical" evidence="2">
    <location>
        <begin position="169"/>
        <end position="188"/>
    </location>
</feature>
<comment type="caution">
    <text evidence="4">The sequence shown here is derived from an EMBL/GenBank/DDBJ whole genome shotgun (WGS) entry which is preliminary data.</text>
</comment>
<evidence type="ECO:0000313" key="5">
    <source>
        <dbReference type="Proteomes" id="UP001054854"/>
    </source>
</evidence>
<evidence type="ECO:0000313" key="4">
    <source>
        <dbReference type="EMBL" id="GHJ31740.1"/>
    </source>
</evidence>
<gene>
    <name evidence="4" type="ORF">TPA0910_61730</name>
</gene>
<feature type="transmembrane region" description="Helical" evidence="2">
    <location>
        <begin position="208"/>
        <end position="229"/>
    </location>
</feature>
<dbReference type="Pfam" id="PF01569">
    <property type="entry name" value="PAP2"/>
    <property type="match status" value="1"/>
</dbReference>
<dbReference type="RefSeq" id="WP_236258727.1">
    <property type="nucleotide sequence ID" value="NZ_BNEK01000005.1"/>
</dbReference>
<keyword evidence="2" id="KW-1133">Transmembrane helix</keyword>